<keyword evidence="2" id="KW-1185">Reference proteome</keyword>
<dbReference type="Proteomes" id="UP000193228">
    <property type="component" value="Unassembled WGS sequence"/>
</dbReference>
<reference evidence="2" key="1">
    <citation type="submission" date="2017-04" db="EMBL/GenBank/DDBJ databases">
        <authorList>
            <person name="Varghese N."/>
            <person name="Submissions S."/>
        </authorList>
    </citation>
    <scope>NUCLEOTIDE SEQUENCE [LARGE SCALE GENOMIC DNA]</scope>
    <source>
        <strain evidence="2">LMG 29540</strain>
    </source>
</reference>
<name>A0A1X7KPH7_9BURK</name>
<dbReference type="AlphaFoldDB" id="A0A1X7KPH7"/>
<protein>
    <recommendedName>
        <fullName evidence="3">Phytanoyl-CoA dioxygenase (PhyH)</fullName>
    </recommendedName>
</protein>
<dbReference type="RefSeq" id="WP_085483846.1">
    <property type="nucleotide sequence ID" value="NZ_FXAT01000004.1"/>
</dbReference>
<gene>
    <name evidence="1" type="ORF">SAMN06265784_104162</name>
</gene>
<evidence type="ECO:0008006" key="3">
    <source>
        <dbReference type="Google" id="ProtNLM"/>
    </source>
</evidence>
<proteinExistence type="predicted"/>
<dbReference type="OrthoDB" id="5372081at2"/>
<sequence>MTKHYSGVKLHDSGITPVNLTPETIKAEPMLFRAEHAFAFKHGGWLTRRFLDEATGIWGNLDGCIIDSRHHMLMPGMYPCIPGWHTDDAPRDPNRWGGQPDIFDPEYETEHLLCIVDAGTESLTEFLIGDILFNEYAFVKALEKGQNFYKTADQRICAHENDTIQVASGQLAEFNVHSWHRGQPAKARGFRWFIRITRNSRHKVENEIRSNAQVYITDSSYGW</sequence>
<dbReference type="STRING" id="1515439.SAMN06265784_104162"/>
<evidence type="ECO:0000313" key="2">
    <source>
        <dbReference type="Proteomes" id="UP000193228"/>
    </source>
</evidence>
<organism evidence="1 2">
    <name type="scientific">Paraburkholderia susongensis</name>
    <dbReference type="NCBI Taxonomy" id="1515439"/>
    <lineage>
        <taxon>Bacteria</taxon>
        <taxon>Pseudomonadati</taxon>
        <taxon>Pseudomonadota</taxon>
        <taxon>Betaproteobacteria</taxon>
        <taxon>Burkholderiales</taxon>
        <taxon>Burkholderiaceae</taxon>
        <taxon>Paraburkholderia</taxon>
    </lineage>
</organism>
<evidence type="ECO:0000313" key="1">
    <source>
        <dbReference type="EMBL" id="SMG43478.1"/>
    </source>
</evidence>
<accession>A0A1X7KPH7</accession>
<dbReference type="EMBL" id="FXAT01000004">
    <property type="protein sequence ID" value="SMG43478.1"/>
    <property type="molecule type" value="Genomic_DNA"/>
</dbReference>